<feature type="domain" description="HPr" evidence="4">
    <location>
        <begin position="1"/>
        <end position="85"/>
    </location>
</feature>
<dbReference type="Gene3D" id="3.30.1340.10">
    <property type="entry name" value="HPr-like"/>
    <property type="match status" value="1"/>
</dbReference>
<dbReference type="SUPFAM" id="SSF55594">
    <property type="entry name" value="HPr-like"/>
    <property type="match status" value="1"/>
</dbReference>
<keyword evidence="2" id="KW-0963">Cytoplasm</keyword>
<evidence type="ECO:0000313" key="6">
    <source>
        <dbReference type="Proteomes" id="UP000823842"/>
    </source>
</evidence>
<dbReference type="InterPro" id="IPR050399">
    <property type="entry name" value="HPr"/>
</dbReference>
<evidence type="ECO:0000256" key="2">
    <source>
        <dbReference type="ARBA" id="ARBA00022490"/>
    </source>
</evidence>
<organism evidence="5 6">
    <name type="scientific">Candidatus Blautia faecavium</name>
    <dbReference type="NCBI Taxonomy" id="2838487"/>
    <lineage>
        <taxon>Bacteria</taxon>
        <taxon>Bacillati</taxon>
        <taxon>Bacillota</taxon>
        <taxon>Clostridia</taxon>
        <taxon>Lachnospirales</taxon>
        <taxon>Lachnospiraceae</taxon>
        <taxon>Blautia</taxon>
    </lineage>
</organism>
<evidence type="ECO:0000256" key="3">
    <source>
        <dbReference type="ARBA" id="ARBA00022683"/>
    </source>
</evidence>
<protein>
    <submittedName>
        <fullName evidence="5">HPr family phosphocarrier protein</fullName>
    </submittedName>
</protein>
<name>A0A9D2RWT4_9FIRM</name>
<evidence type="ECO:0000259" key="4">
    <source>
        <dbReference type="PROSITE" id="PS51350"/>
    </source>
</evidence>
<dbReference type="Proteomes" id="UP000823842">
    <property type="component" value="Unassembled WGS sequence"/>
</dbReference>
<reference evidence="5" key="1">
    <citation type="journal article" date="2021" name="PeerJ">
        <title>Extensive microbial diversity within the chicken gut microbiome revealed by metagenomics and culture.</title>
        <authorList>
            <person name="Gilroy R."/>
            <person name="Ravi A."/>
            <person name="Getino M."/>
            <person name="Pursley I."/>
            <person name="Horton D.L."/>
            <person name="Alikhan N.F."/>
            <person name="Baker D."/>
            <person name="Gharbi K."/>
            <person name="Hall N."/>
            <person name="Watson M."/>
            <person name="Adriaenssens E.M."/>
            <person name="Foster-Nyarko E."/>
            <person name="Jarju S."/>
            <person name="Secka A."/>
            <person name="Antonio M."/>
            <person name="Oren A."/>
            <person name="Chaudhuri R.R."/>
            <person name="La Ragione R."/>
            <person name="Hildebrand F."/>
            <person name="Pallen M.J."/>
        </authorList>
    </citation>
    <scope>NUCLEOTIDE SEQUENCE</scope>
    <source>
        <strain evidence="5">ChiSjej1B19-5720</strain>
    </source>
</reference>
<sequence length="85" mass="9305">MKEFTYTIKDEIGIHARPAGLLVKTAKKFQSKVTIQKGEKSADASKLMALMGLAVKCGDEVKFTIDGPDEEAAAAELEQFMKENL</sequence>
<dbReference type="InterPro" id="IPR035895">
    <property type="entry name" value="HPr-like_sf"/>
</dbReference>
<dbReference type="CDD" id="cd00367">
    <property type="entry name" value="PTS-HPr_like"/>
    <property type="match status" value="1"/>
</dbReference>
<dbReference type="PRINTS" id="PR00107">
    <property type="entry name" value="PHOSPHOCPHPR"/>
</dbReference>
<comment type="subcellular location">
    <subcellularLocation>
        <location evidence="1">Cytoplasm</location>
    </subcellularLocation>
</comment>
<dbReference type="PANTHER" id="PTHR33705">
    <property type="entry name" value="PHOSPHOCARRIER PROTEIN HPR"/>
    <property type="match status" value="1"/>
</dbReference>
<keyword evidence="3" id="KW-0598">Phosphotransferase system</keyword>
<dbReference type="GO" id="GO:0009401">
    <property type="term" value="P:phosphoenolpyruvate-dependent sugar phosphotransferase system"/>
    <property type="evidence" value="ECO:0007669"/>
    <property type="project" value="UniProtKB-KW"/>
</dbReference>
<dbReference type="InterPro" id="IPR000032">
    <property type="entry name" value="HPr-like"/>
</dbReference>
<evidence type="ECO:0000256" key="1">
    <source>
        <dbReference type="ARBA" id="ARBA00004496"/>
    </source>
</evidence>
<dbReference type="NCBIfam" id="TIGR01003">
    <property type="entry name" value="PTS_HPr_family"/>
    <property type="match status" value="1"/>
</dbReference>
<comment type="caution">
    <text evidence="5">The sequence shown here is derived from an EMBL/GenBank/DDBJ whole genome shotgun (WGS) entry which is preliminary data.</text>
</comment>
<dbReference type="PROSITE" id="PS51350">
    <property type="entry name" value="PTS_HPR_DOM"/>
    <property type="match status" value="1"/>
</dbReference>
<gene>
    <name evidence="5" type="ORF">IAA06_05090</name>
</gene>
<dbReference type="Pfam" id="PF00381">
    <property type="entry name" value="PTS-HPr"/>
    <property type="match status" value="1"/>
</dbReference>
<proteinExistence type="predicted"/>
<reference evidence="5" key="2">
    <citation type="submission" date="2021-04" db="EMBL/GenBank/DDBJ databases">
        <authorList>
            <person name="Gilroy R."/>
        </authorList>
    </citation>
    <scope>NUCLEOTIDE SEQUENCE</scope>
    <source>
        <strain evidence="5">ChiSjej1B19-5720</strain>
    </source>
</reference>
<accession>A0A9D2RWT4</accession>
<dbReference type="GO" id="GO:0005737">
    <property type="term" value="C:cytoplasm"/>
    <property type="evidence" value="ECO:0007669"/>
    <property type="project" value="UniProtKB-SubCell"/>
</dbReference>
<dbReference type="PANTHER" id="PTHR33705:SF2">
    <property type="entry name" value="PHOSPHOCARRIER PROTEIN NPR"/>
    <property type="match status" value="1"/>
</dbReference>
<evidence type="ECO:0000313" key="5">
    <source>
        <dbReference type="EMBL" id="HJB28155.1"/>
    </source>
</evidence>
<dbReference type="AlphaFoldDB" id="A0A9D2RWT4"/>
<dbReference type="EMBL" id="DWYZ01000099">
    <property type="protein sequence ID" value="HJB28155.1"/>
    <property type="molecule type" value="Genomic_DNA"/>
</dbReference>